<dbReference type="PANTHER" id="PTHR36985:SF1">
    <property type="entry name" value="TRANSLOCATION AND ASSEMBLY MODULE SUBUNIT TAMB"/>
    <property type="match status" value="1"/>
</dbReference>
<dbReference type="Proteomes" id="UP000595197">
    <property type="component" value="Plasmid pTT6-1"/>
</dbReference>
<accession>A0ABX7BEV6</accession>
<keyword evidence="7" id="KW-0614">Plasmid</keyword>
<evidence type="ECO:0000256" key="2">
    <source>
        <dbReference type="ARBA" id="ARBA00022692"/>
    </source>
</evidence>
<reference evidence="7" key="1">
    <citation type="submission" date="2021-02" db="EMBL/GenBank/DDBJ databases">
        <title>Skermanella TT6 skin isolate.</title>
        <authorList>
            <person name="Lee K."/>
            <person name="Ganzorig M."/>
        </authorList>
    </citation>
    <scope>NUCLEOTIDE SEQUENCE</scope>
    <source>
        <strain evidence="7">TT6</strain>
    </source>
</reference>
<dbReference type="RefSeq" id="WP_201082220.1">
    <property type="nucleotide sequence ID" value="NZ_CP067421.1"/>
</dbReference>
<dbReference type="EMBL" id="CP067421">
    <property type="protein sequence ID" value="QQP92935.1"/>
    <property type="molecule type" value="Genomic_DNA"/>
</dbReference>
<dbReference type="PANTHER" id="PTHR36985">
    <property type="entry name" value="TRANSLOCATION AND ASSEMBLY MODULE SUBUNIT TAMB"/>
    <property type="match status" value="1"/>
</dbReference>
<geneLocation type="plasmid" evidence="7 8">
    <name>pTT6-1</name>
</geneLocation>
<evidence type="ECO:0000256" key="3">
    <source>
        <dbReference type="ARBA" id="ARBA00022989"/>
    </source>
</evidence>
<gene>
    <name evidence="7" type="ORF">IGS68_31365</name>
</gene>
<keyword evidence="8" id="KW-1185">Reference proteome</keyword>
<keyword evidence="5" id="KW-0732">Signal</keyword>
<evidence type="ECO:0000256" key="5">
    <source>
        <dbReference type="SAM" id="SignalP"/>
    </source>
</evidence>
<evidence type="ECO:0000313" key="8">
    <source>
        <dbReference type="Proteomes" id="UP000595197"/>
    </source>
</evidence>
<evidence type="ECO:0000313" key="7">
    <source>
        <dbReference type="EMBL" id="QQP92935.1"/>
    </source>
</evidence>
<sequence>MGSRVRRWAAALLLASAAGAVMIQGRSGESGPGWVTGRIQDLLSGPGRTVTIGSLGFSWSLDATIRDLAIADGQGIWLTVDQAELDWTPGALFRREVRISGLDVSRMVLERLPAGAPEPPPENEPSGLPRLPDLLVGLDLRRLTVRQLDLGAPVLGGEAASLTIDGSARLGRGGAGIGANLGIGRLDRPGTGKLALSHAPGAERFDIDLTVEEPEGGVIARAAGVPGLPPITLALRGSGPLSGWRGRLDGSAGDIARVAADATIRGIPGADGAAGYGLTISGDAALSRPLDRLLDPRTAALIGDGVAFQAEAALEPGRRIALTGARVKLAAGTLELSGTYRFDPPELDFDYALEADAGSSLRTLAPEVGWEHVRLSGKAAGPADAPTVAADLAIDGIAAGDPLIARLAGPEVRISGSAVVLPGTGEIRVDGIRVGAAIGTLSATALVRDWRAVGARVALDMPDLKHLAGIAGVPLEGAAVLGADLTAGDQAVLVRADVTGTATGLRTGRIHPAVDALVGREVDLAGLVTVGADGSIDLSGLRIEGRHAALTASATLRGGALDAEWRASLPRLDVLAEPLETAVAGSSVVDGTATGPLDALELRADLAGRDLVLSGRAVPRADLSVRATLAPGASRGTLDARAVVGRQPLDARSAFTLEGQRLDLTGISLWAGHDRITGAVRMALDRMTATGRLAGDIGDLGAFSALAGRMLGGSGRLEVRLDDARGRQAATAALGARNLSVTGPEGPVLTASRLDLNADVSAAPGGIRFDGRLDGMGVAVAGAPAQPVRVRLAGSLTREGALRRLGVDKLDGAYAGEPFRLAGPATATIGPDILEVRNLLLASREARVALDGGLVRNALDGTATLIRIPLALVSLATPDHEVTGRLDGKAVFGGTLADPRADLDLRATDVSLRGGEAAGLTGIDIGATGRWRDGRLALDGKAATRRRDGVDMRFQADLPLVLRREPLTVDLPRNVPVSGVLRGHVELAILNDLLADTGDQAQGRLDVNLDLAGSLGDPRLGGDARIADGRYENRAAGAVINGIALRLRGDGSRLTVDRFDGRTPGGGTVEAAGSVNVDPDDPRAFDLRIRAGDAQLVQTDLVTARIDTVLTLTGPLDAPLLQGPVTIRHAEIRIPERMPSAVAEIQVEEINRPGGTAPAKLSAASPFRLRLDIAVKAENRIFVRGRGLAIELSSDATVGGTTAKPVPGGGLRLVSGTLDLLTTWFEFTRADIDFTGDGSADPMLDISAQARTADITAQVVVTGRASAPRITLTSSPELPQDEILSRVLFNKPFSNLSAIEAVQIAHSISRLTGIGGAPGVIDRVRGTLGIDRLELLSGKPGEGLSGTGVAAGRYVSRDVYVGAEQRVGEAGSRAVVEITLTRNLRLRTDVGTNSGASIGVLYEWEY</sequence>
<proteinExistence type="predicted"/>
<comment type="subcellular location">
    <subcellularLocation>
        <location evidence="1">Membrane</location>
        <topology evidence="1">Single-pass membrane protein</topology>
    </subcellularLocation>
</comment>
<feature type="domain" description="Translocation and assembly module TamB C-terminal" evidence="6">
    <location>
        <begin position="1058"/>
        <end position="1406"/>
    </location>
</feature>
<feature type="signal peptide" evidence="5">
    <location>
        <begin position="1"/>
        <end position="20"/>
    </location>
</feature>
<evidence type="ECO:0000256" key="1">
    <source>
        <dbReference type="ARBA" id="ARBA00004167"/>
    </source>
</evidence>
<name>A0ABX7BEV6_9PROT</name>
<feature type="chain" id="PRO_5046640997" evidence="5">
    <location>
        <begin position="21"/>
        <end position="1406"/>
    </location>
</feature>
<organism evidence="7 8">
    <name type="scientific">Skermanella cutis</name>
    <dbReference type="NCBI Taxonomy" id="2775420"/>
    <lineage>
        <taxon>Bacteria</taxon>
        <taxon>Pseudomonadati</taxon>
        <taxon>Pseudomonadota</taxon>
        <taxon>Alphaproteobacteria</taxon>
        <taxon>Rhodospirillales</taxon>
        <taxon>Azospirillaceae</taxon>
        <taxon>Skermanella</taxon>
    </lineage>
</organism>
<keyword evidence="4" id="KW-0472">Membrane</keyword>
<evidence type="ECO:0000256" key="4">
    <source>
        <dbReference type="ARBA" id="ARBA00023136"/>
    </source>
</evidence>
<dbReference type="InterPro" id="IPR007452">
    <property type="entry name" value="TamB_C"/>
</dbReference>
<evidence type="ECO:0000259" key="6">
    <source>
        <dbReference type="Pfam" id="PF04357"/>
    </source>
</evidence>
<keyword evidence="3" id="KW-1133">Transmembrane helix</keyword>
<dbReference type="Pfam" id="PF04357">
    <property type="entry name" value="TamB"/>
    <property type="match status" value="1"/>
</dbReference>
<keyword evidence="2" id="KW-0812">Transmembrane</keyword>
<protein>
    <submittedName>
        <fullName evidence="7">Translocation/assembly module TamB domain-containing protein</fullName>
    </submittedName>
</protein>